<reference evidence="2" key="1">
    <citation type="submission" date="2016-11" db="UniProtKB">
        <authorList>
            <consortium name="WormBaseParasite"/>
        </authorList>
    </citation>
    <scope>IDENTIFICATION</scope>
</reference>
<accession>A0A1I7UM70</accession>
<dbReference type="PANTHER" id="PTHR31936:SF6">
    <property type="entry name" value="FIBRINOGEN C-TERMINAL DOMAIN-CONTAINING PROTEIN"/>
    <property type="match status" value="1"/>
</dbReference>
<dbReference type="WBParaSite" id="Csp11.Scaffold630.g17363.t1">
    <property type="protein sequence ID" value="Csp11.Scaffold630.g17363.t1"/>
    <property type="gene ID" value="Csp11.Scaffold630.g17363"/>
</dbReference>
<protein>
    <submittedName>
        <fullName evidence="2">Uromodulin-like</fullName>
    </submittedName>
</protein>
<dbReference type="PANTHER" id="PTHR31936">
    <property type="entry name" value="PROTEIN CBG18744"/>
    <property type="match status" value="1"/>
</dbReference>
<dbReference type="AlphaFoldDB" id="A0A1I7UM70"/>
<keyword evidence="1" id="KW-1185">Reference proteome</keyword>
<organism evidence="1 2">
    <name type="scientific">Caenorhabditis tropicalis</name>
    <dbReference type="NCBI Taxonomy" id="1561998"/>
    <lineage>
        <taxon>Eukaryota</taxon>
        <taxon>Metazoa</taxon>
        <taxon>Ecdysozoa</taxon>
        <taxon>Nematoda</taxon>
        <taxon>Chromadorea</taxon>
        <taxon>Rhabditida</taxon>
        <taxon>Rhabditina</taxon>
        <taxon>Rhabditomorpha</taxon>
        <taxon>Rhabditoidea</taxon>
        <taxon>Rhabditidae</taxon>
        <taxon>Peloderinae</taxon>
        <taxon>Caenorhabditis</taxon>
    </lineage>
</organism>
<evidence type="ECO:0000313" key="1">
    <source>
        <dbReference type="Proteomes" id="UP000095282"/>
    </source>
</evidence>
<name>A0A1I7UM70_9PELO</name>
<sequence length="285" mass="32079">MEEFGVNGQLQKLVRLLVDHVQNCFTPENVSLRTLKDAIVCMFIILSEQFHIRNCSGNNSRYYPCNSASCVYPAQRSCCIPYVSMVINGTMQCGPFPKEASVTSCCPIGGIWSEWSSYAYNTTIQMFERTRKCLVTEAGCSCVGDSVSTMTACPCKPFNSSATIRSIILQGVWNVPVKNASLDPSTCIYEAELDDDVKYCTSWKREFYSINFGDVFPLPGAGLSATIRYMTPQDLTGFVEDRVFNCSQPGSKYIRMYCDFDSLTYRYYRNNAEVYAWSVISKVAY</sequence>
<evidence type="ECO:0000313" key="2">
    <source>
        <dbReference type="WBParaSite" id="Csp11.Scaffold630.g17363.t1"/>
    </source>
</evidence>
<dbReference type="STRING" id="1561998.A0A1I7UM70"/>
<dbReference type="Proteomes" id="UP000095282">
    <property type="component" value="Unplaced"/>
</dbReference>
<proteinExistence type="predicted"/>